<evidence type="ECO:0000313" key="2">
    <source>
        <dbReference type="Proteomes" id="UP000006691"/>
    </source>
</evidence>
<organism evidence="1 2">
    <name type="scientific">Solibacillus silvestris (strain StLB046)</name>
    <name type="common">Bacillus silvestris</name>
    <dbReference type="NCBI Taxonomy" id="1002809"/>
    <lineage>
        <taxon>Bacteria</taxon>
        <taxon>Bacillati</taxon>
        <taxon>Bacillota</taxon>
        <taxon>Bacilli</taxon>
        <taxon>Bacillales</taxon>
        <taxon>Caryophanaceae</taxon>
        <taxon>Solibacillus</taxon>
    </lineage>
</organism>
<dbReference type="HOGENOM" id="CLU_2939368_0_0_9"/>
<evidence type="ECO:0000313" key="1">
    <source>
        <dbReference type="EMBL" id="BAK15896.1"/>
    </source>
</evidence>
<dbReference type="STRING" id="1002809.SSIL_1473"/>
<reference evidence="2" key="1">
    <citation type="submission" date="2011-04" db="EMBL/GenBank/DDBJ databases">
        <title>Genome sequence of Solibacillus silvestris StLB046.</title>
        <authorList>
            <person name="Morohoshi T."/>
            <person name="Someya N."/>
            <person name="Ikeda T."/>
        </authorList>
    </citation>
    <scope>NUCLEOTIDE SEQUENCE [LARGE SCALE GENOMIC DNA]</scope>
    <source>
        <strain evidence="2">StLB046</strain>
    </source>
</reference>
<reference evidence="1 2" key="2">
    <citation type="journal article" date="2012" name="J. Biosci. Bioeng.">
        <title>Complete genome sequence and characterization of the N-acylhomoserine lactone-degrading gene of the potato leaf-associated Solibacillus silvestris.</title>
        <authorList>
            <person name="Morohoshi T."/>
            <person name="Tominaga Y."/>
            <person name="Someya N."/>
            <person name="Ikeda T."/>
        </authorList>
    </citation>
    <scope>NUCLEOTIDE SEQUENCE [LARGE SCALE GENOMIC DNA]</scope>
    <source>
        <strain evidence="1 2">StLB046</strain>
    </source>
</reference>
<name>F2F3E8_SOLSS</name>
<dbReference type="Proteomes" id="UP000006691">
    <property type="component" value="Chromosome"/>
</dbReference>
<keyword evidence="2" id="KW-1185">Reference proteome</keyword>
<dbReference type="AlphaFoldDB" id="F2F3E8"/>
<dbReference type="KEGG" id="siv:SSIL_1473"/>
<sequence>MRSAFFVRIFMRTVGVRLLEEMWLLLGNTMNLLNSNSVGLKKNIHDIHIRTLQWDIRKYH</sequence>
<gene>
    <name evidence="1" type="ordered locus">SSIL_1473</name>
</gene>
<dbReference type="EMBL" id="AP012157">
    <property type="protein sequence ID" value="BAK15896.1"/>
    <property type="molecule type" value="Genomic_DNA"/>
</dbReference>
<protein>
    <submittedName>
        <fullName evidence="1">Uncharacterized protein</fullName>
    </submittedName>
</protein>
<accession>F2F3E8</accession>
<proteinExistence type="predicted"/>